<dbReference type="PROSITE" id="PS52029">
    <property type="entry name" value="LD_TPASE"/>
    <property type="match status" value="1"/>
</dbReference>
<dbReference type="GO" id="GO:0005576">
    <property type="term" value="C:extracellular region"/>
    <property type="evidence" value="ECO:0007669"/>
    <property type="project" value="TreeGrafter"/>
</dbReference>
<evidence type="ECO:0000256" key="1">
    <source>
        <dbReference type="ARBA" id="ARBA00004752"/>
    </source>
</evidence>
<sequence>MLQRFRLRKRIKFFSRGDLWFLGSLVLLAVLGISPWIWMRVRPVAAQVIAATTSQFSTGVTNNQYNEPPWIEISTDEHLLRLRTGINQILWEAPVAVGKSRTPTPKGQFEVIEMVEHPVWQDPFNPRIIYDEKNPRNPLGLRWIGFKQAGLNDYGLHGTTSISSIGRSVTNGCVRLRNEDIVFLYDQVEEGTPVVIH</sequence>
<dbReference type="Pfam" id="PF03734">
    <property type="entry name" value="YkuD"/>
    <property type="match status" value="1"/>
</dbReference>
<dbReference type="InterPro" id="IPR050979">
    <property type="entry name" value="LD-transpeptidase"/>
</dbReference>
<dbReference type="GO" id="GO:0016757">
    <property type="term" value="F:glycosyltransferase activity"/>
    <property type="evidence" value="ECO:0007669"/>
    <property type="project" value="UniProtKB-KW"/>
</dbReference>
<dbReference type="PANTHER" id="PTHR30582:SF24">
    <property type="entry name" value="L,D-TRANSPEPTIDASE ERFK_SRFK-RELATED"/>
    <property type="match status" value="1"/>
</dbReference>
<feature type="active site" description="Proton donor/acceptor" evidence="9">
    <location>
        <position position="157"/>
    </location>
</feature>
<evidence type="ECO:0000256" key="4">
    <source>
        <dbReference type="ARBA" id="ARBA00022679"/>
    </source>
</evidence>
<proteinExistence type="inferred from homology"/>
<reference evidence="12 13" key="1">
    <citation type="journal article" date="2013" name="PLoS ONE">
        <title>Cultivation and Complete Genome Sequencing of Gloeobacter kilaueensis sp. nov., from a Lava Cave in Kilauea Caldera, Hawai'i.</title>
        <authorList>
            <person name="Saw J.H."/>
            <person name="Schatz M."/>
            <person name="Brown M.V."/>
            <person name="Kunkel D.D."/>
            <person name="Foster J.S."/>
            <person name="Shick H."/>
            <person name="Christensen S."/>
            <person name="Hou S."/>
            <person name="Wan X."/>
            <person name="Donachie S.P."/>
        </authorList>
    </citation>
    <scope>NUCLEOTIDE SEQUENCE [LARGE SCALE GENOMIC DNA]</scope>
    <source>
        <strain evidence="13">JS</strain>
    </source>
</reference>
<dbReference type="PANTHER" id="PTHR30582">
    <property type="entry name" value="L,D-TRANSPEPTIDASE"/>
    <property type="match status" value="1"/>
</dbReference>
<dbReference type="GO" id="GO:0008360">
    <property type="term" value="P:regulation of cell shape"/>
    <property type="evidence" value="ECO:0007669"/>
    <property type="project" value="UniProtKB-UniRule"/>
</dbReference>
<evidence type="ECO:0000256" key="8">
    <source>
        <dbReference type="ARBA" id="ARBA00023316"/>
    </source>
</evidence>
<dbReference type="STRING" id="1183438.GKIL_1440"/>
<dbReference type="EMBL" id="CP003587">
    <property type="protein sequence ID" value="AGY57686.1"/>
    <property type="molecule type" value="Genomic_DNA"/>
</dbReference>
<evidence type="ECO:0000259" key="11">
    <source>
        <dbReference type="PROSITE" id="PS52029"/>
    </source>
</evidence>
<keyword evidence="13" id="KW-1185">Reference proteome</keyword>
<dbReference type="InterPro" id="IPR005490">
    <property type="entry name" value="LD_TPept_cat_dom"/>
</dbReference>
<dbReference type="SUPFAM" id="SSF141523">
    <property type="entry name" value="L,D-transpeptidase catalytic domain-like"/>
    <property type="match status" value="1"/>
</dbReference>
<dbReference type="HOGENOM" id="CLU_042399_4_0_3"/>
<dbReference type="RefSeq" id="WP_023172786.1">
    <property type="nucleotide sequence ID" value="NC_022600.1"/>
</dbReference>
<keyword evidence="3" id="KW-0328">Glycosyltransferase</keyword>
<dbReference type="InterPro" id="IPR038063">
    <property type="entry name" value="Transpep_catalytic_dom"/>
</dbReference>
<evidence type="ECO:0000256" key="10">
    <source>
        <dbReference type="SAM" id="Phobius"/>
    </source>
</evidence>
<feature type="active site" description="Nucleophile" evidence="9">
    <location>
        <position position="173"/>
    </location>
</feature>
<protein>
    <submittedName>
        <fullName evidence="12">ErfK/YbiS/YcfS/YnhG family protein</fullName>
    </submittedName>
</protein>
<dbReference type="OrthoDB" id="9787225at2"/>
<evidence type="ECO:0000256" key="5">
    <source>
        <dbReference type="ARBA" id="ARBA00022801"/>
    </source>
</evidence>
<dbReference type="CDD" id="cd16913">
    <property type="entry name" value="YkuD_like"/>
    <property type="match status" value="1"/>
</dbReference>
<dbReference type="GO" id="GO:0071972">
    <property type="term" value="F:peptidoglycan L,D-transpeptidase activity"/>
    <property type="evidence" value="ECO:0007669"/>
    <property type="project" value="TreeGrafter"/>
</dbReference>
<dbReference type="Gene3D" id="2.40.440.10">
    <property type="entry name" value="L,D-transpeptidase catalytic domain-like"/>
    <property type="match status" value="1"/>
</dbReference>
<comment type="pathway">
    <text evidence="1 9">Cell wall biogenesis; peptidoglycan biosynthesis.</text>
</comment>
<keyword evidence="5" id="KW-0378">Hydrolase</keyword>
<evidence type="ECO:0000313" key="12">
    <source>
        <dbReference type="EMBL" id="AGY57686.1"/>
    </source>
</evidence>
<dbReference type="GO" id="GO:0071555">
    <property type="term" value="P:cell wall organization"/>
    <property type="evidence" value="ECO:0007669"/>
    <property type="project" value="UniProtKB-UniRule"/>
</dbReference>
<dbReference type="UniPathway" id="UPA00219"/>
<organism evidence="12 13">
    <name type="scientific">Gloeobacter kilaueensis (strain ATCC BAA-2537 / CCAP 1431/1 / ULC 316 / JS1)</name>
    <dbReference type="NCBI Taxonomy" id="1183438"/>
    <lineage>
        <taxon>Bacteria</taxon>
        <taxon>Bacillati</taxon>
        <taxon>Cyanobacteriota</taxon>
        <taxon>Cyanophyceae</taxon>
        <taxon>Gloeobacterales</taxon>
        <taxon>Gloeobacteraceae</taxon>
        <taxon>Gloeobacter</taxon>
    </lineage>
</organism>
<keyword evidence="7 9" id="KW-0573">Peptidoglycan synthesis</keyword>
<evidence type="ECO:0000256" key="6">
    <source>
        <dbReference type="ARBA" id="ARBA00022960"/>
    </source>
</evidence>
<dbReference type="KEGG" id="glj:GKIL_1440"/>
<gene>
    <name evidence="12" type="ORF">GKIL_1440</name>
</gene>
<evidence type="ECO:0000256" key="9">
    <source>
        <dbReference type="PROSITE-ProRule" id="PRU01373"/>
    </source>
</evidence>
<feature type="domain" description="L,D-TPase catalytic" evidence="11">
    <location>
        <begin position="69"/>
        <end position="197"/>
    </location>
</feature>
<evidence type="ECO:0000256" key="3">
    <source>
        <dbReference type="ARBA" id="ARBA00022676"/>
    </source>
</evidence>
<evidence type="ECO:0000313" key="13">
    <source>
        <dbReference type="Proteomes" id="UP000017396"/>
    </source>
</evidence>
<name>U5QFG7_GLOK1</name>
<keyword evidence="10" id="KW-0472">Membrane</keyword>
<accession>U5QFG7</accession>
<dbReference type="AlphaFoldDB" id="U5QFG7"/>
<keyword evidence="8 9" id="KW-0961">Cell wall biogenesis/degradation</keyword>
<keyword evidence="4" id="KW-0808">Transferase</keyword>
<dbReference type="GO" id="GO:0018104">
    <property type="term" value="P:peptidoglycan-protein cross-linking"/>
    <property type="evidence" value="ECO:0007669"/>
    <property type="project" value="TreeGrafter"/>
</dbReference>
<evidence type="ECO:0000256" key="2">
    <source>
        <dbReference type="ARBA" id="ARBA00005992"/>
    </source>
</evidence>
<evidence type="ECO:0000256" key="7">
    <source>
        <dbReference type="ARBA" id="ARBA00022984"/>
    </source>
</evidence>
<dbReference type="Proteomes" id="UP000017396">
    <property type="component" value="Chromosome"/>
</dbReference>
<keyword evidence="10" id="KW-1133">Transmembrane helix</keyword>
<comment type="similarity">
    <text evidence="2">Belongs to the YkuD family.</text>
</comment>
<dbReference type="eggNOG" id="COG1376">
    <property type="taxonomic scope" value="Bacteria"/>
</dbReference>
<keyword evidence="10" id="KW-0812">Transmembrane</keyword>
<keyword evidence="6 9" id="KW-0133">Cell shape</keyword>
<feature type="transmembrane region" description="Helical" evidence="10">
    <location>
        <begin position="20"/>
        <end position="39"/>
    </location>
</feature>